<evidence type="ECO:0000259" key="2">
    <source>
        <dbReference type="SMART" id="SM00014"/>
    </source>
</evidence>
<feature type="domain" description="Phosphatidic acid phosphatase type 2/haloperoxidase" evidence="2">
    <location>
        <begin position="145"/>
        <end position="267"/>
    </location>
</feature>
<organism evidence="3 4">
    <name type="scientific">Sphaerochaeta pleomorpha (strain ATCC BAA-1885 / DSM 22778 / Grapes)</name>
    <dbReference type="NCBI Taxonomy" id="158190"/>
    <lineage>
        <taxon>Bacteria</taxon>
        <taxon>Pseudomonadati</taxon>
        <taxon>Spirochaetota</taxon>
        <taxon>Spirochaetia</taxon>
        <taxon>Spirochaetales</taxon>
        <taxon>Sphaerochaetaceae</taxon>
        <taxon>Sphaerochaeta</taxon>
    </lineage>
</organism>
<dbReference type="AlphaFoldDB" id="G8QQ31"/>
<feature type="transmembrane region" description="Helical" evidence="1">
    <location>
        <begin position="141"/>
        <end position="160"/>
    </location>
</feature>
<keyword evidence="1" id="KW-0472">Membrane</keyword>
<dbReference type="Proteomes" id="UP000005632">
    <property type="component" value="Chromosome"/>
</dbReference>
<dbReference type="HOGENOM" id="CLU_071492_1_0_12"/>
<dbReference type="KEGG" id="sgp:SpiGrapes_0773"/>
<dbReference type="InterPro" id="IPR036938">
    <property type="entry name" value="PAP2/HPO_sf"/>
</dbReference>
<dbReference type="Pfam" id="PF01569">
    <property type="entry name" value="PAP2"/>
    <property type="match status" value="1"/>
</dbReference>
<evidence type="ECO:0000256" key="1">
    <source>
        <dbReference type="SAM" id="Phobius"/>
    </source>
</evidence>
<dbReference type="Gene3D" id="1.20.144.10">
    <property type="entry name" value="Phosphatidic acid phosphatase type 2/haloperoxidase"/>
    <property type="match status" value="1"/>
</dbReference>
<evidence type="ECO:0000313" key="3">
    <source>
        <dbReference type="EMBL" id="AEV28608.1"/>
    </source>
</evidence>
<feature type="transmembrane region" description="Helical" evidence="1">
    <location>
        <begin position="252"/>
        <end position="269"/>
    </location>
</feature>
<dbReference type="EMBL" id="CP003155">
    <property type="protein sequence ID" value="AEV28608.1"/>
    <property type="molecule type" value="Genomic_DNA"/>
</dbReference>
<dbReference type="SMART" id="SM00014">
    <property type="entry name" value="acidPPc"/>
    <property type="match status" value="1"/>
</dbReference>
<dbReference type="InterPro" id="IPR000326">
    <property type="entry name" value="PAP2/HPO"/>
</dbReference>
<keyword evidence="4" id="KW-1185">Reference proteome</keyword>
<gene>
    <name evidence="3" type="ordered locus">SpiGrapes_0773</name>
</gene>
<dbReference type="RefSeq" id="WP_014269457.1">
    <property type="nucleotide sequence ID" value="NC_016633.1"/>
</dbReference>
<reference evidence="3 4" key="1">
    <citation type="submission" date="2011-11" db="EMBL/GenBank/DDBJ databases">
        <title>Complete sequence of Spirochaeta sp. grapes.</title>
        <authorList>
            <consortium name="US DOE Joint Genome Institute"/>
            <person name="Lucas S."/>
            <person name="Han J."/>
            <person name="Lapidus A."/>
            <person name="Cheng J.-F."/>
            <person name="Goodwin L."/>
            <person name="Pitluck S."/>
            <person name="Peters L."/>
            <person name="Ovchinnikova G."/>
            <person name="Munk A.C."/>
            <person name="Detter J.C."/>
            <person name="Han C."/>
            <person name="Tapia R."/>
            <person name="Land M."/>
            <person name="Hauser L."/>
            <person name="Kyrpides N."/>
            <person name="Ivanova N."/>
            <person name="Pagani I."/>
            <person name="Ritalahtilisa K."/>
            <person name="Loeffler F."/>
            <person name="Woyke T."/>
        </authorList>
    </citation>
    <scope>NUCLEOTIDE SEQUENCE [LARGE SCALE GENOMIC DNA]</scope>
    <source>
        <strain evidence="4">ATCC BAA-1885 / DSM 22778 / Grapes</strain>
    </source>
</reference>
<feature type="transmembrane region" description="Helical" evidence="1">
    <location>
        <begin position="20"/>
        <end position="40"/>
    </location>
</feature>
<accession>G8QQ31</accession>
<sequence length="295" mass="32654">MATSQNTAPFCRRRNTNSRFILGLFLFLSFSFLASFPILAEPIEIADPSPSVFGNTFQLDLKTDSLLLSGGLSLIGGSYLIDHFMLEEISTVDANTLDIHDVNWFDRWAMQPYDQTMDKVSDVLDGISLLLPGLLMLSPETGFFTVGVMYTEAIVLSYGLKEVGKTLLHRTRPYMYFDLFPEDKVADGDWNRSFPSGHTTMAFTSAAFTSYVFSSYFPDSKWKTPVILGSFAIATATAVLRVTSGNHFPTDVLGGAVIGTLSGFLVPYLHRTRPTNKLLASMNLIPNGLSFTFRV</sequence>
<name>G8QQ31_SPHPG</name>
<dbReference type="STRING" id="158190.SpiGrapes_0773"/>
<evidence type="ECO:0000313" key="4">
    <source>
        <dbReference type="Proteomes" id="UP000005632"/>
    </source>
</evidence>
<proteinExistence type="predicted"/>
<dbReference type="eggNOG" id="COG0671">
    <property type="taxonomic scope" value="Bacteria"/>
</dbReference>
<dbReference type="OrthoDB" id="9780507at2"/>
<feature type="transmembrane region" description="Helical" evidence="1">
    <location>
        <begin position="222"/>
        <end position="240"/>
    </location>
</feature>
<dbReference type="PANTHER" id="PTHR14969">
    <property type="entry name" value="SPHINGOSINE-1-PHOSPHATE PHOSPHOHYDROLASE"/>
    <property type="match status" value="1"/>
</dbReference>
<dbReference type="SUPFAM" id="SSF48317">
    <property type="entry name" value="Acid phosphatase/Vanadium-dependent haloperoxidase"/>
    <property type="match status" value="1"/>
</dbReference>
<dbReference type="PANTHER" id="PTHR14969:SF13">
    <property type="entry name" value="AT30094P"/>
    <property type="match status" value="1"/>
</dbReference>
<protein>
    <submittedName>
        <fullName evidence="3">Membrane-associated phospholipid phosphatase</fullName>
    </submittedName>
</protein>
<keyword evidence="1" id="KW-1133">Transmembrane helix</keyword>
<keyword evidence="1" id="KW-0812">Transmembrane</keyword>